<name>A0A9N8DSK8_9STRA</name>
<feature type="transmembrane region" description="Helical" evidence="2">
    <location>
        <begin position="132"/>
        <end position="149"/>
    </location>
</feature>
<feature type="transmembrane region" description="Helical" evidence="2">
    <location>
        <begin position="260"/>
        <end position="286"/>
    </location>
</feature>
<organism evidence="3 4">
    <name type="scientific">Seminavis robusta</name>
    <dbReference type="NCBI Taxonomy" id="568900"/>
    <lineage>
        <taxon>Eukaryota</taxon>
        <taxon>Sar</taxon>
        <taxon>Stramenopiles</taxon>
        <taxon>Ochrophyta</taxon>
        <taxon>Bacillariophyta</taxon>
        <taxon>Bacillariophyceae</taxon>
        <taxon>Bacillariophycidae</taxon>
        <taxon>Naviculales</taxon>
        <taxon>Naviculaceae</taxon>
        <taxon>Seminavis</taxon>
    </lineage>
</organism>
<feature type="transmembrane region" description="Helical" evidence="2">
    <location>
        <begin position="183"/>
        <end position="208"/>
    </location>
</feature>
<feature type="compositionally biased region" description="Acidic residues" evidence="1">
    <location>
        <begin position="358"/>
        <end position="374"/>
    </location>
</feature>
<evidence type="ECO:0000256" key="2">
    <source>
        <dbReference type="SAM" id="Phobius"/>
    </source>
</evidence>
<evidence type="ECO:0008006" key="5">
    <source>
        <dbReference type="Google" id="ProtNLM"/>
    </source>
</evidence>
<protein>
    <recommendedName>
        <fullName evidence="5">TLC domain-containing protein</fullName>
    </recommendedName>
</protein>
<feature type="transmembrane region" description="Helical" evidence="2">
    <location>
        <begin position="48"/>
        <end position="73"/>
    </location>
</feature>
<evidence type="ECO:0000256" key="1">
    <source>
        <dbReference type="SAM" id="MobiDB-lite"/>
    </source>
</evidence>
<feature type="transmembrane region" description="Helical" evidence="2">
    <location>
        <begin position="93"/>
        <end position="112"/>
    </location>
</feature>
<sequence length="374" mass="42267">MLPQNDPINGATMIGNDTSALLSLTETNAQAQTNAHFVPYDLYSAIQYPWWCLNFFLAFWLVSNLASTLLHRFPNKNLRTSFKKLDSDKQNNVIIYIMQFLGTSVALAAQLYGSVDLIFQWQETTSAARMESLNLAIILVAVLYIWELIFRKKIGLPLLVHHLVTILLIQLSSASFYDTHDILYIRFATLLGFHATVEQLTFLALFLFRLNICQRWQAFWFYFSAAQSLLCKTAVTVAGGIYFVQLVIEERLSIWNGNWGVFWTIFFMFLLACLYGAQVFACLILYKLGKRCSHSSVSETVPPSKETQEFSDVDLEDEPLEYDVPVDMGDFSGKDLEGRKSGVMTAASSGFTSLGGDTAEDSMDDFSDDDEFDV</sequence>
<dbReference type="Proteomes" id="UP001153069">
    <property type="component" value="Unassembled WGS sequence"/>
</dbReference>
<dbReference type="EMBL" id="CAICTM010000321">
    <property type="protein sequence ID" value="CAB9507846.1"/>
    <property type="molecule type" value="Genomic_DNA"/>
</dbReference>
<keyword evidence="2" id="KW-0812">Transmembrane</keyword>
<dbReference type="AlphaFoldDB" id="A0A9N8DSK8"/>
<gene>
    <name evidence="3" type="ORF">SEMRO_322_G117150.1</name>
</gene>
<reference evidence="3" key="1">
    <citation type="submission" date="2020-06" db="EMBL/GenBank/DDBJ databases">
        <authorList>
            <consortium name="Plant Systems Biology data submission"/>
        </authorList>
    </citation>
    <scope>NUCLEOTIDE SEQUENCE</scope>
    <source>
        <strain evidence="3">D6</strain>
    </source>
</reference>
<dbReference type="OrthoDB" id="10010954at2759"/>
<comment type="caution">
    <text evidence="3">The sequence shown here is derived from an EMBL/GenBank/DDBJ whole genome shotgun (WGS) entry which is preliminary data.</text>
</comment>
<feature type="transmembrane region" description="Helical" evidence="2">
    <location>
        <begin position="156"/>
        <end position="177"/>
    </location>
</feature>
<proteinExistence type="predicted"/>
<evidence type="ECO:0000313" key="3">
    <source>
        <dbReference type="EMBL" id="CAB9507846.1"/>
    </source>
</evidence>
<keyword evidence="2" id="KW-0472">Membrane</keyword>
<feature type="transmembrane region" description="Helical" evidence="2">
    <location>
        <begin position="220"/>
        <end position="248"/>
    </location>
</feature>
<evidence type="ECO:0000313" key="4">
    <source>
        <dbReference type="Proteomes" id="UP001153069"/>
    </source>
</evidence>
<keyword evidence="2" id="KW-1133">Transmembrane helix</keyword>
<feature type="region of interest" description="Disordered" evidence="1">
    <location>
        <begin position="350"/>
        <end position="374"/>
    </location>
</feature>
<accession>A0A9N8DSK8</accession>
<keyword evidence="4" id="KW-1185">Reference proteome</keyword>